<dbReference type="PROSITE" id="PS51352">
    <property type="entry name" value="THIOREDOXIN_2"/>
    <property type="match status" value="1"/>
</dbReference>
<gene>
    <name evidence="4" type="ORF">R3P38DRAFT_2903583</name>
    <name evidence="3" type="ORF">R3P38DRAFT_2969240</name>
</gene>
<dbReference type="SUPFAM" id="SSF52833">
    <property type="entry name" value="Thioredoxin-like"/>
    <property type="match status" value="1"/>
</dbReference>
<evidence type="ECO:0000259" key="2">
    <source>
        <dbReference type="PROSITE" id="PS51352"/>
    </source>
</evidence>
<dbReference type="InterPro" id="IPR017937">
    <property type="entry name" value="Thioredoxin_CS"/>
</dbReference>
<protein>
    <submittedName>
        <fullName evidence="4">Thioredoxin domain-containing protein</fullName>
    </submittedName>
</protein>
<dbReference type="PANTHER" id="PTHR43601:SF3">
    <property type="entry name" value="THIOREDOXIN, MITOCHONDRIAL"/>
    <property type="match status" value="1"/>
</dbReference>
<dbReference type="InterPro" id="IPR036249">
    <property type="entry name" value="Thioredoxin-like_sf"/>
</dbReference>
<accession>A0AAW0CFN3</accession>
<dbReference type="Proteomes" id="UP001362999">
    <property type="component" value="Unassembled WGS sequence"/>
</dbReference>
<dbReference type="CDD" id="cd02947">
    <property type="entry name" value="TRX_family"/>
    <property type="match status" value="1"/>
</dbReference>
<reference evidence="4 5" key="1">
    <citation type="journal article" date="2024" name="J Genomics">
        <title>Draft genome sequencing and assembly of Favolaschia claudopus CIRM-BRFM 2984 isolated from oak limbs.</title>
        <authorList>
            <person name="Navarro D."/>
            <person name="Drula E."/>
            <person name="Chaduli D."/>
            <person name="Cazenave R."/>
            <person name="Ahrendt S."/>
            <person name="Wang J."/>
            <person name="Lipzen A."/>
            <person name="Daum C."/>
            <person name="Barry K."/>
            <person name="Grigoriev I.V."/>
            <person name="Favel A."/>
            <person name="Rosso M.N."/>
            <person name="Martin F."/>
        </authorList>
    </citation>
    <scope>NUCLEOTIDE SEQUENCE [LARGE SCALE GENOMIC DNA]</scope>
    <source>
        <strain evidence="4 5">CIRM-BRFM 2984</strain>
    </source>
</reference>
<dbReference type="AlphaFoldDB" id="A0AAW0CFN3"/>
<name>A0AAW0CFN3_9AGAR</name>
<dbReference type="PROSITE" id="PS00194">
    <property type="entry name" value="THIOREDOXIN_1"/>
    <property type="match status" value="1"/>
</dbReference>
<evidence type="ECO:0000256" key="1">
    <source>
        <dbReference type="ARBA" id="ARBA00008987"/>
    </source>
</evidence>
<keyword evidence="5" id="KW-1185">Reference proteome</keyword>
<proteinExistence type="inferred from homology"/>
<evidence type="ECO:0000313" key="5">
    <source>
        <dbReference type="Proteomes" id="UP001362999"/>
    </source>
</evidence>
<dbReference type="GO" id="GO:0045454">
    <property type="term" value="P:cell redox homeostasis"/>
    <property type="evidence" value="ECO:0007669"/>
    <property type="project" value="TreeGrafter"/>
</dbReference>
<feature type="domain" description="Thioredoxin" evidence="2">
    <location>
        <begin position="26"/>
        <end position="134"/>
    </location>
</feature>
<sequence>MAALRLASRNLLAKRTFVSTSCRKVHYINATKATFDQVASNGSDDRLVLVDFYADWCGPCHALSPILKSVTDGSDNLDLVTIDVENESGGGSELAQQFQVSALPTVVAFRGGKQVDKFVGALRKNQVQEFLDKL</sequence>
<evidence type="ECO:0000313" key="3">
    <source>
        <dbReference type="EMBL" id="KAK7020420.1"/>
    </source>
</evidence>
<dbReference type="EMBL" id="JAWWNJ010000017">
    <property type="protein sequence ID" value="KAK7037954.1"/>
    <property type="molecule type" value="Genomic_DNA"/>
</dbReference>
<dbReference type="EMBL" id="JAWWNJ010000041">
    <property type="protein sequence ID" value="KAK7020420.1"/>
    <property type="molecule type" value="Genomic_DNA"/>
</dbReference>
<evidence type="ECO:0000313" key="4">
    <source>
        <dbReference type="EMBL" id="KAK7037954.1"/>
    </source>
</evidence>
<dbReference type="Pfam" id="PF00085">
    <property type="entry name" value="Thioredoxin"/>
    <property type="match status" value="1"/>
</dbReference>
<dbReference type="PANTHER" id="PTHR43601">
    <property type="entry name" value="THIOREDOXIN, MITOCHONDRIAL"/>
    <property type="match status" value="1"/>
</dbReference>
<organism evidence="4 5">
    <name type="scientific">Favolaschia claudopus</name>
    <dbReference type="NCBI Taxonomy" id="2862362"/>
    <lineage>
        <taxon>Eukaryota</taxon>
        <taxon>Fungi</taxon>
        <taxon>Dikarya</taxon>
        <taxon>Basidiomycota</taxon>
        <taxon>Agaricomycotina</taxon>
        <taxon>Agaricomycetes</taxon>
        <taxon>Agaricomycetidae</taxon>
        <taxon>Agaricales</taxon>
        <taxon>Marasmiineae</taxon>
        <taxon>Mycenaceae</taxon>
        <taxon>Favolaschia</taxon>
    </lineage>
</organism>
<dbReference type="PRINTS" id="PR00421">
    <property type="entry name" value="THIOREDOXIN"/>
</dbReference>
<comment type="caution">
    <text evidence="4">The sequence shown here is derived from an EMBL/GenBank/DDBJ whole genome shotgun (WGS) entry which is preliminary data.</text>
</comment>
<dbReference type="InterPro" id="IPR013766">
    <property type="entry name" value="Thioredoxin_domain"/>
</dbReference>
<dbReference type="GO" id="GO:0005739">
    <property type="term" value="C:mitochondrion"/>
    <property type="evidence" value="ECO:0007669"/>
    <property type="project" value="TreeGrafter"/>
</dbReference>
<dbReference type="Gene3D" id="3.40.30.10">
    <property type="entry name" value="Glutaredoxin"/>
    <property type="match status" value="1"/>
</dbReference>
<comment type="similarity">
    <text evidence="1">Belongs to the thioredoxin family.</text>
</comment>